<reference evidence="1 2" key="1">
    <citation type="submission" date="2023-01" db="EMBL/GenBank/DDBJ databases">
        <title>Complete genome sequence of Lacticaseibacillus paracasei SRCM217440 isolated from Makgeolli.</title>
        <authorList>
            <person name="Yang H.-G."/>
            <person name="Jeong S.-J."/>
            <person name="Ha G.-S."/>
            <person name="Yang H.-J."/>
            <person name="Jeong D.-Y."/>
        </authorList>
    </citation>
    <scope>NUCLEOTIDE SEQUENCE [LARGE SCALE GENOMIC DNA]</scope>
    <source>
        <strain evidence="1 2">SRCM217440</strain>
    </source>
</reference>
<dbReference type="Proteomes" id="UP001212327">
    <property type="component" value="Unassembled WGS sequence"/>
</dbReference>
<dbReference type="AlphaFoldDB" id="A0AAW6AAL0"/>
<evidence type="ECO:0000313" key="1">
    <source>
        <dbReference type="EMBL" id="MDB1565488.1"/>
    </source>
</evidence>
<evidence type="ECO:0000313" key="2">
    <source>
        <dbReference type="Proteomes" id="UP001212327"/>
    </source>
</evidence>
<gene>
    <name evidence="1" type="ORF">PGA78_12115</name>
</gene>
<name>A0AAW6AAL0_LACPA</name>
<sequence>MYDNKTVAENGTILTANFILLRAEKVIRLATKKSNGEQYEAVDYQYSSQFFRHLQMCHLSDIKNDTEADDTLIDLYERISTGKSLSKELRQMLRNKYLKIIDLRN</sequence>
<evidence type="ECO:0008006" key="3">
    <source>
        <dbReference type="Google" id="ProtNLM"/>
    </source>
</evidence>
<organism evidence="1 2">
    <name type="scientific">Lacticaseibacillus paracasei</name>
    <name type="common">Lactobacillus paracasei</name>
    <dbReference type="NCBI Taxonomy" id="1597"/>
    <lineage>
        <taxon>Bacteria</taxon>
        <taxon>Bacillati</taxon>
        <taxon>Bacillota</taxon>
        <taxon>Bacilli</taxon>
        <taxon>Lactobacillales</taxon>
        <taxon>Lactobacillaceae</taxon>
        <taxon>Lacticaseibacillus</taxon>
    </lineage>
</organism>
<dbReference type="RefSeq" id="WP_272029087.1">
    <property type="nucleotide sequence ID" value="NZ_JAQLSF010000001.1"/>
</dbReference>
<protein>
    <recommendedName>
        <fullName evidence="3">Transposase</fullName>
    </recommendedName>
</protein>
<comment type="caution">
    <text evidence="1">The sequence shown here is derived from an EMBL/GenBank/DDBJ whole genome shotgun (WGS) entry which is preliminary data.</text>
</comment>
<accession>A0AAW6AAL0</accession>
<dbReference type="EMBL" id="JAQLSF010000001">
    <property type="protein sequence ID" value="MDB1565488.1"/>
    <property type="molecule type" value="Genomic_DNA"/>
</dbReference>
<proteinExistence type="predicted"/>